<dbReference type="Proteomes" id="UP000186594">
    <property type="component" value="Unassembled WGS sequence"/>
</dbReference>
<evidence type="ECO:0000256" key="1">
    <source>
        <dbReference type="SAM" id="SignalP"/>
    </source>
</evidence>
<protein>
    <submittedName>
        <fullName evidence="2">Uncharacterized protein</fullName>
    </submittedName>
</protein>
<name>A0A1U7LM89_NEOID</name>
<keyword evidence="3" id="KW-1185">Reference proteome</keyword>
<accession>A0A1U7LM89</accession>
<keyword evidence="1" id="KW-0732">Signal</keyword>
<evidence type="ECO:0000313" key="2">
    <source>
        <dbReference type="EMBL" id="OLL23662.1"/>
    </source>
</evidence>
<feature type="chain" id="PRO_5012843785" evidence="1">
    <location>
        <begin position="16"/>
        <end position="156"/>
    </location>
</feature>
<reference evidence="2 3" key="1">
    <citation type="submission" date="2016-04" db="EMBL/GenBank/DDBJ databases">
        <title>Evolutionary innovation and constraint leading to complex multicellularity in the Ascomycota.</title>
        <authorList>
            <person name="Cisse O."/>
            <person name="Nguyen A."/>
            <person name="Hewitt D.A."/>
            <person name="Jedd G."/>
            <person name="Stajich J.E."/>
        </authorList>
    </citation>
    <scope>NUCLEOTIDE SEQUENCE [LARGE SCALE GENOMIC DNA]</scope>
    <source>
        <strain evidence="2 3">DAH-3</strain>
    </source>
</reference>
<proteinExistence type="predicted"/>
<dbReference type="EMBL" id="LXFE01001383">
    <property type="protein sequence ID" value="OLL23662.1"/>
    <property type="molecule type" value="Genomic_DNA"/>
</dbReference>
<feature type="signal peptide" evidence="1">
    <location>
        <begin position="1"/>
        <end position="15"/>
    </location>
</feature>
<dbReference type="AlphaFoldDB" id="A0A1U7LM89"/>
<organism evidence="2 3">
    <name type="scientific">Neolecta irregularis (strain DAH-3)</name>
    <dbReference type="NCBI Taxonomy" id="1198029"/>
    <lineage>
        <taxon>Eukaryota</taxon>
        <taxon>Fungi</taxon>
        <taxon>Dikarya</taxon>
        <taxon>Ascomycota</taxon>
        <taxon>Taphrinomycotina</taxon>
        <taxon>Neolectales</taxon>
        <taxon>Neolectaceae</taxon>
        <taxon>Neolecta</taxon>
    </lineage>
</organism>
<sequence>MKFFVLAVFPLIVCALNFYLDTLYPDNNGRGSRLGLESANFAGEPEFDRLSEGPSCPATFTIVGGSLVATACQDKWIASWSEIPSHDAWELVFQRKPWPKTFPGFEIKKENPLGDYYLYFDQSNAFVTCTGTVFRAKGKGDLEENCFSVKVRVSHV</sequence>
<gene>
    <name evidence="2" type="ORF">NEOLI_005087</name>
</gene>
<evidence type="ECO:0000313" key="3">
    <source>
        <dbReference type="Proteomes" id="UP000186594"/>
    </source>
</evidence>
<comment type="caution">
    <text evidence="2">The sequence shown here is derived from an EMBL/GenBank/DDBJ whole genome shotgun (WGS) entry which is preliminary data.</text>
</comment>